<reference evidence="3 4" key="1">
    <citation type="submission" date="2014-03" db="EMBL/GenBank/DDBJ databases">
        <title>Genomics of Bifidobacteria.</title>
        <authorList>
            <person name="Ventura M."/>
            <person name="Milani C."/>
            <person name="Lugli G.A."/>
        </authorList>
    </citation>
    <scope>NUCLEOTIDE SEQUENCE [LARGE SCALE GENOMIC DNA]</scope>
    <source>
        <strain evidence="3 4">DSM 22766</strain>
    </source>
</reference>
<accession>A0A086Z0D9</accession>
<dbReference type="EMBL" id="JGYK01000001">
    <property type="protein sequence ID" value="KFI39989.1"/>
    <property type="molecule type" value="Genomic_DNA"/>
</dbReference>
<keyword evidence="2" id="KW-0812">Transmembrane</keyword>
<dbReference type="eggNOG" id="ENOG5031Y5K">
    <property type="taxonomic scope" value="Bacteria"/>
</dbReference>
<proteinExistence type="predicted"/>
<gene>
    <name evidence="3" type="ORF">BACT_0690</name>
</gene>
<protein>
    <submittedName>
        <fullName evidence="3">Uncharacterized protein</fullName>
    </submittedName>
</protein>
<sequence>MPWWIWLAIVILMIVMLVSGGIYVFRRARSAAHVVGSLVAASSQRLGPSRLQAPERPEQDPAFTEPLSTSADRYASAHAKVLERKEAARERHNDTWKSWQTFND</sequence>
<keyword evidence="2" id="KW-1133">Transmembrane helix</keyword>
<feature type="transmembrane region" description="Helical" evidence="2">
    <location>
        <begin position="6"/>
        <end position="25"/>
    </location>
</feature>
<feature type="region of interest" description="Disordered" evidence="1">
    <location>
        <begin position="41"/>
        <end position="69"/>
    </location>
</feature>
<dbReference type="Proteomes" id="UP000029015">
    <property type="component" value="Unassembled WGS sequence"/>
</dbReference>
<organism evidence="3 4">
    <name type="scientific">Bifidobacterium actinocoloniiforme DSM 22766</name>
    <dbReference type="NCBI Taxonomy" id="1437605"/>
    <lineage>
        <taxon>Bacteria</taxon>
        <taxon>Bacillati</taxon>
        <taxon>Actinomycetota</taxon>
        <taxon>Actinomycetes</taxon>
        <taxon>Bifidobacteriales</taxon>
        <taxon>Bifidobacteriaceae</taxon>
        <taxon>Bifidobacterium</taxon>
    </lineage>
</organism>
<evidence type="ECO:0000256" key="1">
    <source>
        <dbReference type="SAM" id="MobiDB-lite"/>
    </source>
</evidence>
<dbReference type="STRING" id="1437605.AB656_02070"/>
<keyword evidence="4" id="KW-1185">Reference proteome</keyword>
<name>A0A086Z0D9_9BIFI</name>
<evidence type="ECO:0000313" key="3">
    <source>
        <dbReference type="EMBL" id="KFI39989.1"/>
    </source>
</evidence>
<evidence type="ECO:0000313" key="4">
    <source>
        <dbReference type="Proteomes" id="UP000029015"/>
    </source>
</evidence>
<dbReference type="PATRIC" id="fig|1437605.7.peg.425"/>
<keyword evidence="2" id="KW-0472">Membrane</keyword>
<dbReference type="AlphaFoldDB" id="A0A086Z0D9"/>
<evidence type="ECO:0000256" key="2">
    <source>
        <dbReference type="SAM" id="Phobius"/>
    </source>
</evidence>
<dbReference type="RefSeq" id="WP_033503488.1">
    <property type="nucleotide sequence ID" value="NZ_CP011786.1"/>
</dbReference>
<dbReference type="OrthoDB" id="3243284at2"/>
<dbReference type="KEGG" id="bact:AB656_02070"/>
<comment type="caution">
    <text evidence="3">The sequence shown here is derived from an EMBL/GenBank/DDBJ whole genome shotgun (WGS) entry which is preliminary data.</text>
</comment>